<dbReference type="EMBL" id="JBBYHR010000003">
    <property type="protein sequence ID" value="MEL1244048.1"/>
    <property type="molecule type" value="Genomic_DNA"/>
</dbReference>
<evidence type="ECO:0008006" key="4">
    <source>
        <dbReference type="Google" id="ProtNLM"/>
    </source>
</evidence>
<evidence type="ECO:0000313" key="2">
    <source>
        <dbReference type="EMBL" id="MEL1244048.1"/>
    </source>
</evidence>
<evidence type="ECO:0000313" key="3">
    <source>
        <dbReference type="Proteomes" id="UP001464555"/>
    </source>
</evidence>
<evidence type="ECO:0000256" key="1">
    <source>
        <dbReference type="SAM" id="SignalP"/>
    </source>
</evidence>
<gene>
    <name evidence="2" type="ORF">AAEO56_07250</name>
</gene>
<keyword evidence="3" id="KW-1185">Reference proteome</keyword>
<keyword evidence="1" id="KW-0732">Signal</keyword>
<feature type="signal peptide" evidence="1">
    <location>
        <begin position="1"/>
        <end position="18"/>
    </location>
</feature>
<organism evidence="2 3">
    <name type="scientific">Flavobacterium arundinis</name>
    <dbReference type="NCBI Taxonomy" id="3139143"/>
    <lineage>
        <taxon>Bacteria</taxon>
        <taxon>Pseudomonadati</taxon>
        <taxon>Bacteroidota</taxon>
        <taxon>Flavobacteriia</taxon>
        <taxon>Flavobacteriales</taxon>
        <taxon>Flavobacteriaceae</taxon>
        <taxon>Flavobacterium</taxon>
    </lineage>
</organism>
<proteinExistence type="predicted"/>
<comment type="caution">
    <text evidence="2">The sequence shown here is derived from an EMBL/GenBank/DDBJ whole genome shotgun (WGS) entry which is preliminary data.</text>
</comment>
<name>A0ABU9HV65_9FLAO</name>
<protein>
    <recommendedName>
        <fullName evidence="4">GLPGLI family protein</fullName>
    </recommendedName>
</protein>
<accession>A0ABU9HV65</accession>
<dbReference type="RefSeq" id="WP_341696360.1">
    <property type="nucleotide sequence ID" value="NZ_JBBYHR010000003.1"/>
</dbReference>
<feature type="chain" id="PRO_5046552905" description="GLPGLI family protein" evidence="1">
    <location>
        <begin position="19"/>
        <end position="216"/>
    </location>
</feature>
<reference evidence="2 3" key="1">
    <citation type="submission" date="2024-04" db="EMBL/GenBank/DDBJ databases">
        <title>Flavobacterium sp. DGU11 16S ribosomal RNA gene Genome sequencing and assembly.</title>
        <authorList>
            <person name="Park S."/>
        </authorList>
    </citation>
    <scope>NUCLEOTIDE SEQUENCE [LARGE SCALE GENOMIC DNA]</scope>
    <source>
        <strain evidence="2 3">DGU11</strain>
    </source>
</reference>
<sequence length="216" mass="25251">MKRFLLALSVLFAFSVQAQDYQFDYLLEYVNGSGDAVNYYINSKDKSYVLNDSEFQNIIREDYVISFNISLKGEKRITSVFADKFEDNPAKVEEIKWDHSLITENGFKCRKYIYKTLVVDGEGDEAVTRPITYEMYIMDDPLNTLATLNQNELLFPDNIKFEGLPKGTIVRFKNIEDDYFSEYDVLILKKITKLDKPVTMEIDNKQVMKFLLKNQD</sequence>
<dbReference type="Proteomes" id="UP001464555">
    <property type="component" value="Unassembled WGS sequence"/>
</dbReference>